<dbReference type="Proteomes" id="UP000648239">
    <property type="component" value="Unassembled WGS sequence"/>
</dbReference>
<dbReference type="Pfam" id="PF12800">
    <property type="entry name" value="Fer4_4"/>
    <property type="match status" value="2"/>
</dbReference>
<evidence type="ECO:0000256" key="7">
    <source>
        <dbReference type="SAM" id="Phobius"/>
    </source>
</evidence>
<keyword evidence="4" id="KW-0249">Electron transport</keyword>
<dbReference type="PANTHER" id="PTHR30176:SF3">
    <property type="entry name" value="FERREDOXIN-TYPE PROTEIN NAPH"/>
    <property type="match status" value="1"/>
</dbReference>
<accession>A0A8J6Y4K9</accession>
<dbReference type="PROSITE" id="PS00198">
    <property type="entry name" value="4FE4S_FER_1"/>
    <property type="match status" value="2"/>
</dbReference>
<name>A0A8J6Y4K9_9BACT</name>
<dbReference type="CDD" id="cd16373">
    <property type="entry name" value="DMSOR_beta_like"/>
    <property type="match status" value="1"/>
</dbReference>
<feature type="transmembrane region" description="Helical" evidence="7">
    <location>
        <begin position="136"/>
        <end position="159"/>
    </location>
</feature>
<feature type="domain" description="4Fe-4S ferredoxin-type" evidence="8">
    <location>
        <begin position="403"/>
        <end position="436"/>
    </location>
</feature>
<feature type="transmembrane region" description="Helical" evidence="7">
    <location>
        <begin position="212"/>
        <end position="233"/>
    </location>
</feature>
<keyword evidence="1" id="KW-0813">Transport</keyword>
<evidence type="ECO:0000256" key="3">
    <source>
        <dbReference type="ARBA" id="ARBA00022723"/>
    </source>
</evidence>
<dbReference type="GO" id="GO:0051539">
    <property type="term" value="F:4 iron, 4 sulfur cluster binding"/>
    <property type="evidence" value="ECO:0007669"/>
    <property type="project" value="UniProtKB-KW"/>
</dbReference>
<evidence type="ECO:0000313" key="10">
    <source>
        <dbReference type="Proteomes" id="UP000648239"/>
    </source>
</evidence>
<comment type="caution">
    <text evidence="9">The sequence shown here is derived from an EMBL/GenBank/DDBJ whole genome shotgun (WGS) entry which is preliminary data.</text>
</comment>
<feature type="domain" description="4Fe-4S ferredoxin-type" evidence="8">
    <location>
        <begin position="282"/>
        <end position="311"/>
    </location>
</feature>
<dbReference type="Gene3D" id="3.30.70.20">
    <property type="match status" value="2"/>
</dbReference>
<keyword evidence="3" id="KW-0479">Metal-binding</keyword>
<dbReference type="PROSITE" id="PS51379">
    <property type="entry name" value="4FE4S_FER_2"/>
    <property type="match status" value="4"/>
</dbReference>
<dbReference type="SUPFAM" id="SSF54862">
    <property type="entry name" value="4Fe-4S ferredoxins"/>
    <property type="match status" value="2"/>
</dbReference>
<dbReference type="EMBL" id="JACXWD010000076">
    <property type="protein sequence ID" value="MBD3869334.1"/>
    <property type="molecule type" value="Genomic_DNA"/>
</dbReference>
<evidence type="ECO:0000313" key="9">
    <source>
        <dbReference type="EMBL" id="MBD3869334.1"/>
    </source>
</evidence>
<gene>
    <name evidence="9" type="ORF">IFK94_14530</name>
</gene>
<keyword evidence="7" id="KW-0472">Membrane</keyword>
<feature type="domain" description="4Fe-4S ferredoxin-type" evidence="8">
    <location>
        <begin position="364"/>
        <end position="394"/>
    </location>
</feature>
<proteinExistence type="predicted"/>
<evidence type="ECO:0000259" key="8">
    <source>
        <dbReference type="PROSITE" id="PS51379"/>
    </source>
</evidence>
<keyword evidence="2" id="KW-0004">4Fe-4S</keyword>
<evidence type="ECO:0000256" key="4">
    <source>
        <dbReference type="ARBA" id="ARBA00022982"/>
    </source>
</evidence>
<dbReference type="PANTHER" id="PTHR30176">
    <property type="entry name" value="FERREDOXIN-TYPE PROTEIN NAPH"/>
    <property type="match status" value="1"/>
</dbReference>
<keyword evidence="7" id="KW-1133">Transmembrane helix</keyword>
<dbReference type="InterPro" id="IPR017896">
    <property type="entry name" value="4Fe4S_Fe-S-bd"/>
</dbReference>
<keyword evidence="6" id="KW-0411">Iron-sulfur</keyword>
<dbReference type="Pfam" id="PF12838">
    <property type="entry name" value="Fer4_7"/>
    <property type="match status" value="1"/>
</dbReference>
<dbReference type="GO" id="GO:0005886">
    <property type="term" value="C:plasma membrane"/>
    <property type="evidence" value="ECO:0007669"/>
    <property type="project" value="TreeGrafter"/>
</dbReference>
<feature type="domain" description="4Fe-4S ferredoxin-type" evidence="8">
    <location>
        <begin position="503"/>
        <end position="535"/>
    </location>
</feature>
<dbReference type="GO" id="GO:0046872">
    <property type="term" value="F:metal ion binding"/>
    <property type="evidence" value="ECO:0007669"/>
    <property type="project" value="UniProtKB-KW"/>
</dbReference>
<organism evidence="9 10">
    <name type="scientific">Candidatus Polarisedimenticola svalbardensis</name>
    <dbReference type="NCBI Taxonomy" id="2886004"/>
    <lineage>
        <taxon>Bacteria</taxon>
        <taxon>Pseudomonadati</taxon>
        <taxon>Acidobacteriota</taxon>
        <taxon>Candidatus Polarisedimenticolia</taxon>
        <taxon>Candidatus Polarisedimenticolales</taxon>
        <taxon>Candidatus Polarisedimenticolaceae</taxon>
        <taxon>Candidatus Polarisedimenticola</taxon>
    </lineage>
</organism>
<feature type="transmembrane region" description="Helical" evidence="7">
    <location>
        <begin position="31"/>
        <end position="49"/>
    </location>
</feature>
<dbReference type="Pfam" id="PF12801">
    <property type="entry name" value="Fer4_5"/>
    <property type="match status" value="2"/>
</dbReference>
<evidence type="ECO:0000256" key="5">
    <source>
        <dbReference type="ARBA" id="ARBA00023004"/>
    </source>
</evidence>
<evidence type="ECO:0000256" key="2">
    <source>
        <dbReference type="ARBA" id="ARBA00022485"/>
    </source>
</evidence>
<dbReference type="AlphaFoldDB" id="A0A8J6Y4K9"/>
<sequence>MGVTPNPLQIQVQPEGPPKVLKKFRLTNVRIVSQAFFFAAFILAVWATWTSRLGGYPVSRFLEMDPLVGLSTALATGYVYRFLGWGLILLGVTLVFGRVFCNWMCPYGTLHQFIGWLVNIRKHPDRWKSNYYKPIYFLKYTILTVFLIMAAFGSLQIGLLDPICLMYRSLATAVAPASDMLVGILGNKVDWVGIDPGLLDPLLFAPGSQNRVFVGSFWIGLFLASLVGMNLVIPRFFCRVLCPLGALLGVLSRYSLFRINRDVHKCTDCNLCLTRCEGASDPQGALRLSECFGCMNCIDDCPEDALSFTMIGQDKKQVVPGPELGRRRLVFSGVAGLLAYPFIKNDGVNTNENYSADLIRPPGSVEESDFLSKCIKCDQCINACPTNVLQPATMDEAGFEGLWTPVMNFNIGHCQLKCTLCSEVCPTGAIRKITVEEKLGKGDYAEIGAISLGTAFFDRGRCLPHAMEIPCVVCEEVCPTSPKAIQTVDVEAKNVFGEIVMLNKPFMVPDLCIGCGICQTECPVTDSRAVYVTPVGETRSEERRLLLNKRNQAEA</sequence>
<evidence type="ECO:0000256" key="1">
    <source>
        <dbReference type="ARBA" id="ARBA00022448"/>
    </source>
</evidence>
<dbReference type="InterPro" id="IPR051684">
    <property type="entry name" value="Electron_Trans/Redox"/>
</dbReference>
<evidence type="ECO:0000256" key="6">
    <source>
        <dbReference type="ARBA" id="ARBA00023014"/>
    </source>
</evidence>
<reference evidence="9 10" key="1">
    <citation type="submission" date="2020-08" db="EMBL/GenBank/DDBJ databases">
        <title>Acidobacteriota in marine sediments use diverse sulfur dissimilation pathways.</title>
        <authorList>
            <person name="Wasmund K."/>
        </authorList>
    </citation>
    <scope>NUCLEOTIDE SEQUENCE [LARGE SCALE GENOMIC DNA]</scope>
    <source>
        <strain evidence="9">MAG AM4</strain>
    </source>
</reference>
<dbReference type="InterPro" id="IPR017900">
    <property type="entry name" value="4Fe4S_Fe_S_CS"/>
</dbReference>
<protein>
    <submittedName>
        <fullName evidence="9">4Fe-4S dicluster domain-containing protein</fullName>
    </submittedName>
</protein>
<feature type="transmembrane region" description="Helical" evidence="7">
    <location>
        <begin position="240"/>
        <end position="257"/>
    </location>
</feature>
<feature type="transmembrane region" description="Helical" evidence="7">
    <location>
        <begin position="82"/>
        <end position="101"/>
    </location>
</feature>
<keyword evidence="7" id="KW-0812">Transmembrane</keyword>
<keyword evidence="5" id="KW-0408">Iron</keyword>